<evidence type="ECO:0000256" key="3">
    <source>
        <dbReference type="ARBA" id="ARBA00022475"/>
    </source>
</evidence>
<keyword evidence="5" id="KW-0732">Signal</keyword>
<keyword evidence="6" id="KW-0654">Proteoglycan</keyword>
<evidence type="ECO:0000256" key="10">
    <source>
        <dbReference type="ARBA" id="ARBA00023288"/>
    </source>
</evidence>
<comment type="caution">
    <text evidence="11">The sequence shown here is derived from an EMBL/GenBank/DDBJ whole genome shotgun (WGS) entry which is preliminary data.</text>
</comment>
<organism evidence="11 12">
    <name type="scientific">Parelaphostrongylus tenuis</name>
    <name type="common">Meningeal worm</name>
    <dbReference type="NCBI Taxonomy" id="148309"/>
    <lineage>
        <taxon>Eukaryota</taxon>
        <taxon>Metazoa</taxon>
        <taxon>Ecdysozoa</taxon>
        <taxon>Nematoda</taxon>
        <taxon>Chromadorea</taxon>
        <taxon>Rhabditida</taxon>
        <taxon>Rhabditina</taxon>
        <taxon>Rhabditomorpha</taxon>
        <taxon>Strongyloidea</taxon>
        <taxon>Metastrongylidae</taxon>
        <taxon>Parelaphostrongylus</taxon>
    </lineage>
</organism>
<evidence type="ECO:0000256" key="9">
    <source>
        <dbReference type="ARBA" id="ARBA00023207"/>
    </source>
</evidence>
<evidence type="ECO:0000256" key="2">
    <source>
        <dbReference type="ARBA" id="ARBA00010260"/>
    </source>
</evidence>
<name>A0AAD5QJT7_PARTN</name>
<sequence>MLRDAERTGMVSVKNPNWECLVREAHDSCIEKLQIASLRGWFSSLPKAFCYDSGLIAKDDEKCWNGNETSSYEKTVLARGLQSQNADTENQSSRFVPYKSEQIKYLSFEKFELQK</sequence>
<evidence type="ECO:0000256" key="7">
    <source>
        <dbReference type="ARBA" id="ARBA00023136"/>
    </source>
</evidence>
<evidence type="ECO:0000256" key="5">
    <source>
        <dbReference type="ARBA" id="ARBA00022729"/>
    </source>
</evidence>
<evidence type="ECO:0000256" key="6">
    <source>
        <dbReference type="ARBA" id="ARBA00022974"/>
    </source>
</evidence>
<proteinExistence type="inferred from homology"/>
<evidence type="ECO:0000256" key="8">
    <source>
        <dbReference type="ARBA" id="ARBA00023180"/>
    </source>
</evidence>
<reference evidence="11" key="1">
    <citation type="submission" date="2021-06" db="EMBL/GenBank/DDBJ databases">
        <title>Parelaphostrongylus tenuis whole genome reference sequence.</title>
        <authorList>
            <person name="Garwood T.J."/>
            <person name="Larsen P.A."/>
            <person name="Fountain-Jones N.M."/>
            <person name="Garbe J.R."/>
            <person name="Macchietto M.G."/>
            <person name="Kania S.A."/>
            <person name="Gerhold R.W."/>
            <person name="Richards J.E."/>
            <person name="Wolf T.M."/>
        </authorList>
    </citation>
    <scope>NUCLEOTIDE SEQUENCE</scope>
    <source>
        <strain evidence="11">MNPRO001-30</strain>
        <tissue evidence="11">Meninges</tissue>
    </source>
</reference>
<keyword evidence="10" id="KW-0449">Lipoprotein</keyword>
<dbReference type="GO" id="GO:0005886">
    <property type="term" value="C:plasma membrane"/>
    <property type="evidence" value="ECO:0007669"/>
    <property type="project" value="UniProtKB-SubCell"/>
</dbReference>
<keyword evidence="4" id="KW-0336">GPI-anchor</keyword>
<dbReference type="GO" id="GO:0009966">
    <property type="term" value="P:regulation of signal transduction"/>
    <property type="evidence" value="ECO:0007669"/>
    <property type="project" value="InterPro"/>
</dbReference>
<keyword evidence="7" id="KW-0472">Membrane</keyword>
<evidence type="ECO:0000256" key="1">
    <source>
        <dbReference type="ARBA" id="ARBA00004609"/>
    </source>
</evidence>
<comment type="subcellular location">
    <subcellularLocation>
        <location evidence="1">Cell membrane</location>
        <topology evidence="1">Lipid-anchor</topology>
        <topology evidence="1">GPI-anchor</topology>
    </subcellularLocation>
</comment>
<keyword evidence="3" id="KW-1003">Cell membrane</keyword>
<evidence type="ECO:0000313" key="11">
    <source>
        <dbReference type="EMBL" id="KAJ1351190.1"/>
    </source>
</evidence>
<accession>A0AAD5QJT7</accession>
<dbReference type="GO" id="GO:0098552">
    <property type="term" value="C:side of membrane"/>
    <property type="evidence" value="ECO:0007669"/>
    <property type="project" value="UniProtKB-KW"/>
</dbReference>
<evidence type="ECO:0000313" key="12">
    <source>
        <dbReference type="Proteomes" id="UP001196413"/>
    </source>
</evidence>
<dbReference type="AlphaFoldDB" id="A0AAD5QJT7"/>
<gene>
    <name evidence="11" type="ORF">KIN20_007161</name>
</gene>
<dbReference type="Proteomes" id="UP001196413">
    <property type="component" value="Unassembled WGS sequence"/>
</dbReference>
<evidence type="ECO:0000256" key="4">
    <source>
        <dbReference type="ARBA" id="ARBA00022622"/>
    </source>
</evidence>
<dbReference type="InterPro" id="IPR001863">
    <property type="entry name" value="Glypican"/>
</dbReference>
<keyword evidence="9" id="KW-0357">Heparan sulfate</keyword>
<protein>
    <submittedName>
        <fullName evidence="11">Uncharacterized protein</fullName>
    </submittedName>
</protein>
<keyword evidence="12" id="KW-1185">Reference proteome</keyword>
<dbReference type="Pfam" id="PF01153">
    <property type="entry name" value="Glypican"/>
    <property type="match status" value="1"/>
</dbReference>
<keyword evidence="8" id="KW-0325">Glycoprotein</keyword>
<dbReference type="EMBL" id="JAHQIW010001023">
    <property type="protein sequence ID" value="KAJ1351190.1"/>
    <property type="molecule type" value="Genomic_DNA"/>
</dbReference>
<comment type="similarity">
    <text evidence="2">Belongs to the glypican family.</text>
</comment>